<dbReference type="EMBL" id="BBZA01000241">
    <property type="protein sequence ID" value="GAP64277.1"/>
    <property type="molecule type" value="Genomic_DNA"/>
</dbReference>
<dbReference type="SUPFAM" id="SSF56300">
    <property type="entry name" value="Metallo-dependent phosphatases"/>
    <property type="match status" value="1"/>
</dbReference>
<dbReference type="InterPro" id="IPR029052">
    <property type="entry name" value="Metallo-depent_PP-like"/>
</dbReference>
<dbReference type="Pfam" id="PF14582">
    <property type="entry name" value="Metallophos_3"/>
    <property type="match status" value="1"/>
</dbReference>
<dbReference type="Proteomes" id="UP000050502">
    <property type="component" value="Unassembled WGS sequence"/>
</dbReference>
<keyword evidence="4" id="KW-1185">Reference proteome</keyword>
<evidence type="ECO:0000313" key="2">
    <source>
        <dbReference type="EMBL" id="GAP64277.1"/>
    </source>
</evidence>
<comment type="caution">
    <text evidence="2">The sequence shown here is derived from an EMBL/GenBank/DDBJ whole genome shotgun (WGS) entry which is preliminary data.</text>
</comment>
<feature type="domain" description="Metallophosphoesterase TT1561-like" evidence="1">
    <location>
        <begin position="2"/>
        <end position="257"/>
    </location>
</feature>
<dbReference type="InterPro" id="IPR029461">
    <property type="entry name" value="TT1561-like"/>
</dbReference>
<reference evidence="3 5" key="2">
    <citation type="submission" date="2015-07" db="EMBL/GenBank/DDBJ databases">
        <title>Whole genome sequence of Ardenticatena maritima DSM 23922.</title>
        <authorList>
            <person name="Hemp J."/>
            <person name="Ward L.M."/>
            <person name="Pace L.A."/>
            <person name="Fischer W.W."/>
        </authorList>
    </citation>
    <scope>NUCLEOTIDE SEQUENCE [LARGE SCALE GENOMIC DNA]</scope>
    <source>
        <strain evidence="3 5">110S</strain>
    </source>
</reference>
<evidence type="ECO:0000313" key="4">
    <source>
        <dbReference type="Proteomes" id="UP000037784"/>
    </source>
</evidence>
<dbReference type="AlphaFoldDB" id="A0A0N0RFT9"/>
<name>A0A0N0RFT9_9CHLR</name>
<reference evidence="4" key="3">
    <citation type="submission" date="2015-08" db="EMBL/GenBank/DDBJ databases">
        <title>Draft Genome Sequence of a Heterotrophic Facultative Anaerobic Bacterium Ardenticatena maritima Strain 110S.</title>
        <authorList>
            <person name="Kawaichi S."/>
            <person name="Yoshida T."/>
            <person name="Sako Y."/>
            <person name="Nakamura R."/>
        </authorList>
    </citation>
    <scope>NUCLEOTIDE SEQUENCE [LARGE SCALE GENOMIC DNA]</scope>
    <source>
        <strain evidence="4">110S</strain>
    </source>
</reference>
<proteinExistence type="predicted"/>
<dbReference type="STRING" id="872965.SE16_04535"/>
<reference evidence="2" key="1">
    <citation type="journal article" date="2015" name="Genome Announc.">
        <title>Draft Genome Sequence of a Heterotrophic Facultative Anaerobic Thermophilic Bacterium, Ardenticatena maritima Strain 110ST.</title>
        <authorList>
            <person name="Kawaichi S."/>
            <person name="Yoshida T."/>
            <person name="Sako Y."/>
            <person name="Nakamura R."/>
        </authorList>
    </citation>
    <scope>NUCLEOTIDE SEQUENCE [LARGE SCALE GENOMIC DNA]</scope>
    <source>
        <strain evidence="2">110S</strain>
    </source>
</reference>
<sequence>MRILALADLRGATERIPQVIDLVQREKIGAVVFAGNILGKHERVEAYEKALAEGTPVQMDEAYLRTLEDQAVKEFEAFFDEMGKLDVPVLVVPGYLDAPLRLYLQASLNHEVVEPNVDMIHRSFKPLTSWDLVFAGFGGAIADDTREDRYALVYPAWEVLFGLDFLRSLLPKYTPVLIFATPPRRGDIDLDGGKHIGHEVINDLIKTYAPAYAFVGGAPEGRGTVEIGSTLVVNPGALRDGSYAIVDTKTGDVIFGQLPEPAMQTA</sequence>
<evidence type="ECO:0000313" key="3">
    <source>
        <dbReference type="EMBL" id="KPL89671.1"/>
    </source>
</evidence>
<evidence type="ECO:0000259" key="1">
    <source>
        <dbReference type="Pfam" id="PF14582"/>
    </source>
</evidence>
<protein>
    <recommendedName>
        <fullName evidence="1">Metallophosphoesterase TT1561-like domain-containing protein</fullName>
    </recommendedName>
</protein>
<organism evidence="2 4">
    <name type="scientific">Ardenticatena maritima</name>
    <dbReference type="NCBI Taxonomy" id="872965"/>
    <lineage>
        <taxon>Bacteria</taxon>
        <taxon>Bacillati</taxon>
        <taxon>Chloroflexota</taxon>
        <taxon>Ardenticatenia</taxon>
        <taxon>Ardenticatenales</taxon>
        <taxon>Ardenticatenaceae</taxon>
        <taxon>Ardenticatena</taxon>
    </lineage>
</organism>
<dbReference type="Gene3D" id="3.60.21.10">
    <property type="match status" value="1"/>
</dbReference>
<gene>
    <name evidence="2" type="ORF">ARMA_2700</name>
    <name evidence="3" type="ORF">SE16_04535</name>
</gene>
<dbReference type="OrthoDB" id="30467at2"/>
<evidence type="ECO:0000313" key="5">
    <source>
        <dbReference type="Proteomes" id="UP000050502"/>
    </source>
</evidence>
<accession>A0A0N0RFT9</accession>
<dbReference type="EMBL" id="LGKN01000003">
    <property type="protein sequence ID" value="KPL89671.1"/>
    <property type="molecule type" value="Genomic_DNA"/>
</dbReference>
<dbReference type="Proteomes" id="UP000037784">
    <property type="component" value="Unassembled WGS sequence"/>
</dbReference>
<dbReference type="RefSeq" id="WP_054493984.1">
    <property type="nucleotide sequence ID" value="NZ_BBZA01000241.1"/>
</dbReference>